<accession>A0A0A9WRG8</accession>
<dbReference type="EMBL" id="GBHO01036154">
    <property type="protein sequence ID" value="JAG07450.1"/>
    <property type="molecule type" value="Transcribed_RNA"/>
</dbReference>
<organism evidence="1">
    <name type="scientific">Lygus hesperus</name>
    <name type="common">Western plant bug</name>
    <dbReference type="NCBI Taxonomy" id="30085"/>
    <lineage>
        <taxon>Eukaryota</taxon>
        <taxon>Metazoa</taxon>
        <taxon>Ecdysozoa</taxon>
        <taxon>Arthropoda</taxon>
        <taxon>Hexapoda</taxon>
        <taxon>Insecta</taxon>
        <taxon>Pterygota</taxon>
        <taxon>Neoptera</taxon>
        <taxon>Paraneoptera</taxon>
        <taxon>Hemiptera</taxon>
        <taxon>Heteroptera</taxon>
        <taxon>Panheteroptera</taxon>
        <taxon>Cimicomorpha</taxon>
        <taxon>Miridae</taxon>
        <taxon>Mirini</taxon>
        <taxon>Lygus</taxon>
    </lineage>
</organism>
<reference evidence="1" key="1">
    <citation type="journal article" date="2014" name="PLoS ONE">
        <title>Transcriptome-Based Identification of ABC Transporters in the Western Tarnished Plant Bug Lygus hesperus.</title>
        <authorList>
            <person name="Hull J.J."/>
            <person name="Chaney K."/>
            <person name="Geib S.M."/>
            <person name="Fabrick J.A."/>
            <person name="Brent C.S."/>
            <person name="Walsh D."/>
            <person name="Lavine L.C."/>
        </authorList>
    </citation>
    <scope>NUCLEOTIDE SEQUENCE</scope>
</reference>
<reference evidence="1" key="2">
    <citation type="submission" date="2014-07" db="EMBL/GenBank/DDBJ databases">
        <authorList>
            <person name="Hull J."/>
        </authorList>
    </citation>
    <scope>NUCLEOTIDE SEQUENCE</scope>
</reference>
<proteinExistence type="predicted"/>
<name>A0A0A9WRG8_LYGHE</name>
<sequence>AESFCKRQPTMKVVVALFGLMACAISSPVNMHSWSSSNSKSMNTMNSGPLTVTTVDGETHYEIEGKTIDLEKADVLEDNDEESVFAPTEVEGAKVTVFKKKHQVVLDYKGHRMVTSNNRNRSFNFVAYN</sequence>
<feature type="non-terminal residue" evidence="1">
    <location>
        <position position="1"/>
    </location>
</feature>
<gene>
    <name evidence="1" type="primary">malP</name>
    <name evidence="1" type="ORF">CM83_22515</name>
</gene>
<evidence type="ECO:0000313" key="1">
    <source>
        <dbReference type="EMBL" id="JAG07450.1"/>
    </source>
</evidence>
<dbReference type="AlphaFoldDB" id="A0A0A9WRG8"/>
<protein>
    <submittedName>
        <fullName evidence="1">Maltodextrin phosphorylase</fullName>
    </submittedName>
</protein>